<gene>
    <name evidence="1" type="ORF">DFQ04_3673</name>
</gene>
<dbReference type="PANTHER" id="PTHR46124">
    <property type="entry name" value="D-AMINOACYL-TRNA DEACYLASE"/>
    <property type="match status" value="1"/>
</dbReference>
<dbReference type="RefSeq" id="WP_133558509.1">
    <property type="nucleotide sequence ID" value="NZ_SNYF01000012.1"/>
</dbReference>
<comment type="caution">
    <text evidence="1">The sequence shown here is derived from an EMBL/GenBank/DDBJ whole genome shotgun (WGS) entry which is preliminary data.</text>
</comment>
<evidence type="ECO:0000313" key="2">
    <source>
        <dbReference type="Proteomes" id="UP000294535"/>
    </source>
</evidence>
<dbReference type="OrthoDB" id="664222at2"/>
<dbReference type="InterPro" id="IPR032466">
    <property type="entry name" value="Metal_Hydrolase"/>
</dbReference>
<evidence type="ECO:0000313" key="1">
    <source>
        <dbReference type="EMBL" id="TDQ12939.1"/>
    </source>
</evidence>
<reference evidence="1 2" key="1">
    <citation type="submission" date="2019-03" db="EMBL/GenBank/DDBJ databases">
        <title>Genomic Encyclopedia of Type Strains, Phase III (KMG-III): the genomes of soil and plant-associated and newly described type strains.</title>
        <authorList>
            <person name="Whitman W."/>
        </authorList>
    </citation>
    <scope>NUCLEOTIDE SEQUENCE [LARGE SCALE GENOMIC DNA]</scope>
    <source>
        <strain evidence="1 2">CECT 8446</strain>
    </source>
</reference>
<dbReference type="Pfam" id="PF01026">
    <property type="entry name" value="TatD_DNase"/>
    <property type="match status" value="1"/>
</dbReference>
<dbReference type="PANTHER" id="PTHR46124:SF2">
    <property type="entry name" value="D-AMINOACYL-TRNA DEACYLASE"/>
    <property type="match status" value="1"/>
</dbReference>
<accession>A0A4R6T3Y6</accession>
<name>A0A4R6T3Y6_9BACT</name>
<dbReference type="SUPFAM" id="SSF51556">
    <property type="entry name" value="Metallo-dependent hydrolases"/>
    <property type="match status" value="1"/>
</dbReference>
<proteinExistence type="predicted"/>
<dbReference type="InterPro" id="IPR001130">
    <property type="entry name" value="TatD-like"/>
</dbReference>
<dbReference type="AlphaFoldDB" id="A0A4R6T3Y6"/>
<organism evidence="1 2">
    <name type="scientific">Algoriphagus boseongensis</name>
    <dbReference type="NCBI Taxonomy" id="1442587"/>
    <lineage>
        <taxon>Bacteria</taxon>
        <taxon>Pseudomonadati</taxon>
        <taxon>Bacteroidota</taxon>
        <taxon>Cytophagia</taxon>
        <taxon>Cytophagales</taxon>
        <taxon>Cyclobacteriaceae</taxon>
        <taxon>Algoriphagus</taxon>
    </lineage>
</organism>
<protein>
    <submittedName>
        <fullName evidence="1">TatD DNase family protein</fullName>
    </submittedName>
</protein>
<keyword evidence="2" id="KW-1185">Reference proteome</keyword>
<dbReference type="EMBL" id="SNYF01000012">
    <property type="protein sequence ID" value="TDQ12939.1"/>
    <property type="molecule type" value="Genomic_DNA"/>
</dbReference>
<dbReference type="GO" id="GO:0016788">
    <property type="term" value="F:hydrolase activity, acting on ester bonds"/>
    <property type="evidence" value="ECO:0007669"/>
    <property type="project" value="InterPro"/>
</dbReference>
<dbReference type="Gene3D" id="3.20.20.140">
    <property type="entry name" value="Metal-dependent hydrolases"/>
    <property type="match status" value="1"/>
</dbReference>
<dbReference type="GO" id="GO:0005829">
    <property type="term" value="C:cytosol"/>
    <property type="evidence" value="ECO:0007669"/>
    <property type="project" value="TreeGrafter"/>
</dbReference>
<dbReference type="Proteomes" id="UP000294535">
    <property type="component" value="Unassembled WGS sequence"/>
</dbReference>
<sequence length="215" mass="24476">MKFWDFHTHQGQSSESIFNWDLSGEIPEGSFSVGLHPWFLDQNWEESIKLVEKLAKQNQGVLAIGECGFDRIKGPKIGIQKKAFQAQASLASQLEIPLILHCVKGHDLLVEYLKNEKNPPPIIWHGWNLKPELANQLLLFPVYFSFGKHLLIENSNASQWLKDCPQNKIFLETDDSNLPIAQIYQAASLILGLSEQDLSDLVQKNWNSISSRKIK</sequence>